<evidence type="ECO:0000256" key="9">
    <source>
        <dbReference type="ARBA" id="ARBA00054764"/>
    </source>
</evidence>
<evidence type="ECO:0000256" key="12">
    <source>
        <dbReference type="SAM" id="MobiDB-lite"/>
    </source>
</evidence>
<dbReference type="InterPro" id="IPR021133">
    <property type="entry name" value="HEAT_type_2"/>
</dbReference>
<dbReference type="GO" id="GO:0045202">
    <property type="term" value="C:synapse"/>
    <property type="evidence" value="ECO:0007669"/>
    <property type="project" value="UniProtKB-ARBA"/>
</dbReference>
<keyword evidence="7" id="KW-0458">Lysosome</keyword>
<dbReference type="SUPFAM" id="SSF48371">
    <property type="entry name" value="ARM repeat"/>
    <property type="match status" value="1"/>
</dbReference>
<comment type="subcellular location">
    <subcellularLocation>
        <location evidence="1">Cytoplasm</location>
        <location evidence="1">Cytosol</location>
    </subcellularLocation>
    <subcellularLocation>
        <location evidence="8">Lysosome membrane</location>
        <topology evidence="8">Peripheral membrane protein</topology>
    </subcellularLocation>
</comment>
<dbReference type="InterPro" id="IPR000331">
    <property type="entry name" value="Rap/Ran_GAP_dom"/>
</dbReference>
<dbReference type="PROSITE" id="PS50085">
    <property type="entry name" value="RAPGAP"/>
    <property type="match status" value="1"/>
</dbReference>
<dbReference type="Gene3D" id="3.40.50.11210">
    <property type="entry name" value="Rap/Ran-GAP"/>
    <property type="match status" value="1"/>
</dbReference>
<dbReference type="GO" id="GO:0030178">
    <property type="term" value="P:negative regulation of Wnt signaling pathway"/>
    <property type="evidence" value="ECO:0007669"/>
    <property type="project" value="TreeGrafter"/>
</dbReference>
<feature type="compositionally biased region" description="Polar residues" evidence="12">
    <location>
        <begin position="1339"/>
        <end position="1348"/>
    </location>
</feature>
<sequence>NRIRVANHVSDLAKAKKFEEHAVEAVWKAVEDMLTPEQPPEARHAVLLLLRAVIQGQGERLGPLRAFFFKVIRDYQPSNEDLSDRLEVFKALTENGKDITYLEEDIAGFVLLWMDIGLTADFLHVLVNLVKFNSCYLDQNVSVMVQKICLLCNRTTASTDIEMALQVLDAVVCYNCLPSDSLTVFIITLCRTVNVKEFCESCWKLMRKVLGTHLGHSAIYTMCRIMEERAYMEDSPLLRGAVFFVGMALWGAHRLPALKNTPTLVLPSFYKAMWCANEMVSYEIVLSITRLIKKYGKELQVVTWDILLGIIERLLQQIQSIGSAELKSIVFELLTTVEELYEQNGFHGSSDKFFSLVEKCADKRPDASVLTLISYRAQSIQPAKDGWIQSLHHLMEKFFRNESRSVIRIKVLHILSFVLSTNRQLYEEELIEVVVVPQLSGIAEDRDLAVRRQATQLLVDLAESCSTHHFTSLLDIIQRVGDTHHFTSLLDISEGPLEVSERDPTAESPMEDVRTAIRGLLEILQSKLYSLPASHASRVYELLIGHLQLHYKSKYSSAVACSIRLQVFDFLLMMRTDSLHRLGFLSKDGVLRFSPYCHCDMGEPEKRGSEKKPAGSVSPPAGSPAPSSSTTTTPSSSSTTTTPSSSIRTACLPYSPAFNVLLQCLKMETDWKVLKLVLDKMPWTLQYKVLLLSSPCSIDQLCSTLCSMVHTVIERLKKTPDGFSRTDVQLAVVPVLTAITSYHNYLEQARQRELVQCLEAGLIYRCAKQCVVALTMCTVEMPDIMIKLLPALIVKLTHISATVAMASPMLEFLSTLVRLPHLYAYFVAEQYVSVFAISLPYTNPSKFNQYIVSLAHHVISMWFIRCRLTFRKDFVQYITKGLRSNALMPFDDTQDTQSSFRARSTSLNERPKSTGSPVKELRDLSAMDAFRSRSISVSEHAVRRMHTSSTTCSLGSSDENTVSQADDGLKTVHLELTETCLDMMARYVFSNFSALPKRSPIAEFLLAGGRSMTWLVGNKLITITTSGGVRSQALLGMDMAERLGGGGEMTRSDPSLHTRQTKEAPAKLESQSSQQLNRASRIRVRSMSELCGVPLSPPSSSSGPCLDGLEPPSPSPCAPPKDPLKDKPSLAEFLPVLTQGWAEIFIRRPSGNTSWLMCLENPPSPFSSELGNMPLQELSSVLMAMEGVKELCVPHPLSSLSPPAVDSVCPSSPLLSVAPCCRLCGICVSLVPSLTLSSLSPPAVDSVVVLEGTGVRGHVDYPSDCPEAEKFETLMFFIRSSPQSSSSSSQEDEKSTLEEVSEGFIPIDQPPLAPSTPGSQGPELPFQTQTQNQPETQTLNKSSSSPELQTLPEAFPKTTTGPGAGGGEAPGVRSPSEAKRGLSGTSGGGGDSSSSQGVRMRLEFPAPHQPGPLSPSGGHRPRGHTISVSAPSSRRERIGGDAYHTTRPGPTNTEKTSGLSPSFVFLQLYHSPFFGNEANKPLLLPKSQVSVCVLDQMPPYDTHKIGVVFVGAGQVFNEVSILSNEYGSNRYAGFLTGLGKLIHLKDCDPDQIFLGGLDQYGDDGEFTYCWHDDIMQAIFHIATLMPNRGVNSDKGCCNKKRHIGNDFVMVVYNDSGEEYKLGTIKGQFNFVEVIIKPLDYGSNLVTLQCRKDLEGLVDTSVVKIVSDQNLPLLVRQMALHANMASLVHQYRANPSDAYASKWLARLRHIKRLRTRVRTHTHTHTHTVEKPFFCISIVDDLLKTCCVSIYIYL</sequence>
<dbReference type="InterPro" id="IPR018515">
    <property type="entry name" value="Tuberin-type_domain"/>
</dbReference>
<reference evidence="14" key="1">
    <citation type="submission" date="2025-08" db="UniProtKB">
        <authorList>
            <consortium name="Ensembl"/>
        </authorList>
    </citation>
    <scope>IDENTIFICATION</scope>
</reference>
<accession>A0A8K9XM52</accession>
<evidence type="ECO:0000256" key="5">
    <source>
        <dbReference type="ARBA" id="ARBA00022843"/>
    </source>
</evidence>
<dbReference type="GO" id="GO:0051898">
    <property type="term" value="P:negative regulation of phosphatidylinositol 3-kinase/protein kinase B signal transduction"/>
    <property type="evidence" value="ECO:0007669"/>
    <property type="project" value="TreeGrafter"/>
</dbReference>
<keyword evidence="15" id="KW-1185">Reference proteome</keyword>
<dbReference type="GO" id="GO:0033596">
    <property type="term" value="C:TSC1-TSC2 complex"/>
    <property type="evidence" value="ECO:0007669"/>
    <property type="project" value="InterPro"/>
</dbReference>
<dbReference type="InterPro" id="IPR016024">
    <property type="entry name" value="ARM-type_fold"/>
</dbReference>
<feature type="region of interest" description="Disordered" evidence="12">
    <location>
        <begin position="1281"/>
        <end position="1300"/>
    </location>
</feature>
<dbReference type="SUPFAM" id="SSF111347">
    <property type="entry name" value="Rap/Ran-GAP"/>
    <property type="match status" value="1"/>
</dbReference>
<dbReference type="Pfam" id="PF02145">
    <property type="entry name" value="Rap_GAP"/>
    <property type="match status" value="1"/>
</dbReference>
<evidence type="ECO:0000313" key="15">
    <source>
        <dbReference type="Proteomes" id="UP000694395"/>
    </source>
</evidence>
<dbReference type="InterPro" id="IPR011989">
    <property type="entry name" value="ARM-like"/>
</dbReference>
<evidence type="ECO:0000256" key="11">
    <source>
        <dbReference type="PROSITE-ProRule" id="PRU00103"/>
    </source>
</evidence>
<evidence type="ECO:0000256" key="1">
    <source>
        <dbReference type="ARBA" id="ARBA00004514"/>
    </source>
</evidence>
<feature type="repeat" description="HEAT" evidence="11">
    <location>
        <begin position="435"/>
        <end position="473"/>
    </location>
</feature>
<feature type="compositionally biased region" description="Basic and acidic residues" evidence="12">
    <location>
        <begin position="1050"/>
        <end position="1066"/>
    </location>
</feature>
<dbReference type="GeneTree" id="ENSGT00950000183139"/>
<protein>
    <recommendedName>
        <fullName evidence="10">Tuberin</fullName>
    </recommendedName>
</protein>
<feature type="region of interest" description="Disordered" evidence="12">
    <location>
        <begin position="1093"/>
        <end position="1125"/>
    </location>
</feature>
<evidence type="ECO:0000256" key="10">
    <source>
        <dbReference type="ARBA" id="ARBA00070662"/>
    </source>
</evidence>
<feature type="compositionally biased region" description="Basic and acidic residues" evidence="12">
    <location>
        <begin position="604"/>
        <end position="613"/>
    </location>
</feature>
<feature type="region of interest" description="Disordered" evidence="12">
    <location>
        <begin position="1305"/>
        <end position="1457"/>
    </location>
</feature>
<evidence type="ECO:0000256" key="7">
    <source>
        <dbReference type="ARBA" id="ARBA00023228"/>
    </source>
</evidence>
<evidence type="ECO:0000256" key="4">
    <source>
        <dbReference type="ARBA" id="ARBA00022553"/>
    </source>
</evidence>
<dbReference type="PROSITE" id="PS50077">
    <property type="entry name" value="HEAT_REPEAT"/>
    <property type="match status" value="1"/>
</dbReference>
<dbReference type="GO" id="GO:0051726">
    <property type="term" value="P:regulation of cell cycle"/>
    <property type="evidence" value="ECO:0007669"/>
    <property type="project" value="TreeGrafter"/>
</dbReference>
<feature type="domain" description="Rap-GAP" evidence="13">
    <location>
        <begin position="1491"/>
        <end position="1720"/>
    </location>
</feature>
<dbReference type="InterPro" id="IPR003913">
    <property type="entry name" value="Tuberin"/>
</dbReference>
<dbReference type="PANTHER" id="PTHR10063:SF0">
    <property type="entry name" value="TUBERIN"/>
    <property type="match status" value="1"/>
</dbReference>
<name>A0A8K9XM52_ONCMY</name>
<dbReference type="Pfam" id="PF11864">
    <property type="entry name" value="DUF3384"/>
    <property type="match status" value="1"/>
</dbReference>
<dbReference type="Pfam" id="PF03542">
    <property type="entry name" value="Tuberin"/>
    <property type="match status" value="1"/>
</dbReference>
<keyword evidence="2" id="KW-0343">GTPase activation</keyword>
<feature type="compositionally biased region" description="Low complexity" evidence="12">
    <location>
        <begin position="1327"/>
        <end position="1338"/>
    </location>
</feature>
<reference evidence="14" key="2">
    <citation type="submission" date="2025-09" db="UniProtKB">
        <authorList>
            <consortium name="Ensembl"/>
        </authorList>
    </citation>
    <scope>IDENTIFICATION</scope>
</reference>
<evidence type="ECO:0000256" key="2">
    <source>
        <dbReference type="ARBA" id="ARBA00022468"/>
    </source>
</evidence>
<dbReference type="Ensembl" id="ENSOMYT00000147860.1">
    <property type="protein sequence ID" value="ENSOMYP00000135293.1"/>
    <property type="gene ID" value="ENSOMYG00000069803.1"/>
</dbReference>
<dbReference type="GO" id="GO:0051056">
    <property type="term" value="P:regulation of small GTPase mediated signal transduction"/>
    <property type="evidence" value="ECO:0007669"/>
    <property type="project" value="InterPro"/>
</dbReference>
<dbReference type="GO" id="GO:0005634">
    <property type="term" value="C:nucleus"/>
    <property type="evidence" value="ECO:0007669"/>
    <property type="project" value="InterPro"/>
</dbReference>
<dbReference type="InterPro" id="IPR027107">
    <property type="entry name" value="Tuberin/Ral-act_asu"/>
</dbReference>
<keyword evidence="6" id="KW-0472">Membrane</keyword>
<organism evidence="14 15">
    <name type="scientific">Oncorhynchus mykiss</name>
    <name type="common">Rainbow trout</name>
    <name type="synonym">Salmo gairdneri</name>
    <dbReference type="NCBI Taxonomy" id="8022"/>
    <lineage>
        <taxon>Eukaryota</taxon>
        <taxon>Metazoa</taxon>
        <taxon>Chordata</taxon>
        <taxon>Craniata</taxon>
        <taxon>Vertebrata</taxon>
        <taxon>Euteleostomi</taxon>
        <taxon>Actinopterygii</taxon>
        <taxon>Neopterygii</taxon>
        <taxon>Teleostei</taxon>
        <taxon>Protacanthopterygii</taxon>
        <taxon>Salmoniformes</taxon>
        <taxon>Salmonidae</taxon>
        <taxon>Salmoninae</taxon>
        <taxon>Oncorhynchus</taxon>
    </lineage>
</organism>
<feature type="compositionally biased region" description="Polar residues" evidence="12">
    <location>
        <begin position="1069"/>
        <end position="1078"/>
    </location>
</feature>
<feature type="region of interest" description="Disordered" evidence="12">
    <location>
        <begin position="1042"/>
        <end position="1079"/>
    </location>
</feature>
<dbReference type="FunFam" id="3.40.50.11210:FF:000004">
    <property type="entry name" value="Tuberin isoform X3"/>
    <property type="match status" value="1"/>
</dbReference>
<evidence type="ECO:0000259" key="13">
    <source>
        <dbReference type="PROSITE" id="PS50085"/>
    </source>
</evidence>
<dbReference type="GO" id="GO:0016241">
    <property type="term" value="P:regulation of macroautophagy"/>
    <property type="evidence" value="ECO:0007669"/>
    <property type="project" value="UniProtKB-ARBA"/>
</dbReference>
<comment type="function">
    <text evidence="9">Catalytic component of the TSC-TBC complex, a multiprotein complex that acts as a negative regulator of the canonical mTORC1 complex, an evolutionarily conserved central nutrient sensor that stimulates anabolic reactions and macromolecule biosynthesis to promote cellular biomass generation and growth. Within the TSC-TBC complex, TSC2 acts as a GTPase-activating protein (GAP) for the small GTPase RHEB, a direct activator of the protein kinase activity of mTORC1. In absence of nutrients, the TSC-TBC complex inhibits mTORC1, thereby preventing phosphorylation of ribosomal protein S6 kinase (RPS6KB1 and RPS6KB2) and EIF4EBP1 (4E-BP1) by the mTORC1 signaling. The TSC-TBC complex is inactivated in response to nutrients, relieving inhibition of mTORC1. Involved in microtubule-mediated protein transport via its ability to regulate mTORC1 signaling. Also stimulates the intrinsic GTPase activity of the Ras-related proteins RAP1A and RAB5.</text>
</comment>
<feature type="region of interest" description="Disordered" evidence="12">
    <location>
        <begin position="604"/>
        <end position="646"/>
    </location>
</feature>
<keyword evidence="4" id="KW-0597">Phosphoprotein</keyword>
<feature type="compositionally biased region" description="Low complexity" evidence="12">
    <location>
        <begin position="1093"/>
        <end position="1109"/>
    </location>
</feature>
<dbReference type="GO" id="GO:0005765">
    <property type="term" value="C:lysosomal membrane"/>
    <property type="evidence" value="ECO:0007669"/>
    <property type="project" value="UniProtKB-SubCell"/>
</dbReference>
<evidence type="ECO:0000313" key="14">
    <source>
        <dbReference type="Ensembl" id="ENSOMYP00000135293.1"/>
    </source>
</evidence>
<feature type="compositionally biased region" description="Low complexity" evidence="12">
    <location>
        <begin position="614"/>
        <end position="646"/>
    </location>
</feature>
<evidence type="ECO:0000256" key="3">
    <source>
        <dbReference type="ARBA" id="ARBA00022490"/>
    </source>
</evidence>
<feature type="compositionally biased region" description="Polar residues" evidence="12">
    <location>
        <begin position="1448"/>
        <end position="1457"/>
    </location>
</feature>
<evidence type="ECO:0000256" key="6">
    <source>
        <dbReference type="ARBA" id="ARBA00023136"/>
    </source>
</evidence>
<dbReference type="InterPro" id="IPR035974">
    <property type="entry name" value="Rap/Ran-GAP_sf"/>
</dbReference>
<dbReference type="InterPro" id="IPR024584">
    <property type="entry name" value="Tuberin_N"/>
</dbReference>
<dbReference type="GO" id="GO:0046627">
    <property type="term" value="P:negative regulation of insulin receptor signaling pathway"/>
    <property type="evidence" value="ECO:0007669"/>
    <property type="project" value="TreeGrafter"/>
</dbReference>
<keyword evidence="5" id="KW-0832">Ubl conjugation</keyword>
<feature type="compositionally biased region" description="Pro residues" evidence="12">
    <location>
        <begin position="1111"/>
        <end position="1121"/>
    </location>
</feature>
<dbReference type="GO" id="GO:0032007">
    <property type="term" value="P:negative regulation of TOR signaling"/>
    <property type="evidence" value="ECO:0007669"/>
    <property type="project" value="InterPro"/>
</dbReference>
<dbReference type="PRINTS" id="PR01431">
    <property type="entry name" value="TUBERIN"/>
</dbReference>
<evidence type="ECO:0000256" key="8">
    <source>
        <dbReference type="ARBA" id="ARBA00023765"/>
    </source>
</evidence>
<dbReference type="PANTHER" id="PTHR10063">
    <property type="entry name" value="TUBERIN"/>
    <property type="match status" value="1"/>
</dbReference>
<dbReference type="Proteomes" id="UP000694395">
    <property type="component" value="Unassembled WGS sequence"/>
</dbReference>
<dbReference type="GO" id="GO:0005096">
    <property type="term" value="F:GTPase activator activity"/>
    <property type="evidence" value="ECO:0007669"/>
    <property type="project" value="UniProtKB-KW"/>
</dbReference>
<dbReference type="Gene3D" id="1.25.10.10">
    <property type="entry name" value="Leucine-rich Repeat Variant"/>
    <property type="match status" value="1"/>
</dbReference>
<proteinExistence type="predicted"/>
<keyword evidence="3" id="KW-0963">Cytoplasm</keyword>